<keyword evidence="4" id="KW-1185">Reference proteome</keyword>
<accession>A0A1H8R2R8</accession>
<sequence length="171" mass="19137">MGFNVYLLAVFILIAFYFDARFQKIPNKLTGSGIVVGFIYFIIRNGIIDGMLFAGLGLIVSTVILLFLYFIKGVGAGDVKLFSAIGALMGMEFALYSLMYSILFAGFIAVVLLLYRAVFIKRMVAKALAFFVEKLTKKEQAKEAWMKKDIVQFPFMYAVLPGVIATILFYI</sequence>
<evidence type="ECO:0000313" key="4">
    <source>
        <dbReference type="Proteomes" id="UP000199300"/>
    </source>
</evidence>
<dbReference type="OrthoDB" id="5508079at2"/>
<dbReference type="InterPro" id="IPR000045">
    <property type="entry name" value="Prepilin_IV_endopep_pep"/>
</dbReference>
<evidence type="ECO:0000259" key="2">
    <source>
        <dbReference type="Pfam" id="PF01478"/>
    </source>
</evidence>
<proteinExistence type="predicted"/>
<dbReference type="EMBL" id="FODJ01000009">
    <property type="protein sequence ID" value="SEO60949.1"/>
    <property type="molecule type" value="Genomic_DNA"/>
</dbReference>
<protein>
    <submittedName>
        <fullName evidence="3">Prepilin peptidase CpaA</fullName>
    </submittedName>
</protein>
<reference evidence="3 4" key="1">
    <citation type="submission" date="2016-10" db="EMBL/GenBank/DDBJ databases">
        <authorList>
            <person name="de Groot N.N."/>
        </authorList>
    </citation>
    <scope>NUCLEOTIDE SEQUENCE [LARGE SCALE GENOMIC DNA]</scope>
    <source>
        <strain evidence="3 4">CGMCC 1.10434</strain>
    </source>
</reference>
<feature type="transmembrane region" description="Helical" evidence="1">
    <location>
        <begin position="29"/>
        <end position="47"/>
    </location>
</feature>
<organism evidence="3 4">
    <name type="scientific">Amphibacillus marinus</name>
    <dbReference type="NCBI Taxonomy" id="872970"/>
    <lineage>
        <taxon>Bacteria</taxon>
        <taxon>Bacillati</taxon>
        <taxon>Bacillota</taxon>
        <taxon>Bacilli</taxon>
        <taxon>Bacillales</taxon>
        <taxon>Bacillaceae</taxon>
        <taxon>Amphibacillus</taxon>
    </lineage>
</organism>
<feature type="transmembrane region" description="Helical" evidence="1">
    <location>
        <begin position="6"/>
        <end position="22"/>
    </location>
</feature>
<dbReference type="GO" id="GO:0016020">
    <property type="term" value="C:membrane"/>
    <property type="evidence" value="ECO:0007669"/>
    <property type="project" value="InterPro"/>
</dbReference>
<dbReference type="AlphaFoldDB" id="A0A1H8R2R8"/>
<keyword evidence="1" id="KW-1133">Transmembrane helix</keyword>
<keyword evidence="1" id="KW-0812">Transmembrane</keyword>
<name>A0A1H8R2R8_9BACI</name>
<feature type="transmembrane region" description="Helical" evidence="1">
    <location>
        <begin position="93"/>
        <end position="115"/>
    </location>
</feature>
<dbReference type="Gene3D" id="1.20.120.1220">
    <property type="match status" value="1"/>
</dbReference>
<feature type="transmembrane region" description="Helical" evidence="1">
    <location>
        <begin position="150"/>
        <end position="170"/>
    </location>
</feature>
<feature type="transmembrane region" description="Helical" evidence="1">
    <location>
        <begin position="53"/>
        <end position="72"/>
    </location>
</feature>
<keyword evidence="1" id="KW-0472">Membrane</keyword>
<dbReference type="RefSeq" id="WP_091498941.1">
    <property type="nucleotide sequence ID" value="NZ_FODJ01000009.1"/>
</dbReference>
<dbReference type="Pfam" id="PF01478">
    <property type="entry name" value="Peptidase_A24"/>
    <property type="match status" value="1"/>
</dbReference>
<dbReference type="STRING" id="872970.SAMN04488134_109139"/>
<feature type="domain" description="Prepilin type IV endopeptidase peptidase" evidence="2">
    <location>
        <begin position="7"/>
        <end position="110"/>
    </location>
</feature>
<dbReference type="GO" id="GO:0004190">
    <property type="term" value="F:aspartic-type endopeptidase activity"/>
    <property type="evidence" value="ECO:0007669"/>
    <property type="project" value="InterPro"/>
</dbReference>
<evidence type="ECO:0000256" key="1">
    <source>
        <dbReference type="SAM" id="Phobius"/>
    </source>
</evidence>
<gene>
    <name evidence="3" type="ORF">SAMN04488134_109139</name>
</gene>
<evidence type="ECO:0000313" key="3">
    <source>
        <dbReference type="EMBL" id="SEO60949.1"/>
    </source>
</evidence>
<dbReference type="Proteomes" id="UP000199300">
    <property type="component" value="Unassembled WGS sequence"/>
</dbReference>